<dbReference type="InterPro" id="IPR019533">
    <property type="entry name" value="Peptidase_S26"/>
</dbReference>
<sequence length="188" mass="22022">MRNFFIFVFEVIKVVIISLAVIIPVRYFLIQPFYVKGASMEPSFYDHEYLIIDEITYRFREPKRGEIVVFKYPNDPSQYFIKRVIGLPGEKIEIKEGGLYVYTQDTNRRVKLDESYLEPGVETLTGQEEIKTLGADEYYVLGDNRNYSKDSRSFGPVRRSFIVGRVWLRGWPFGRVGTFALPEYSLIN</sequence>
<dbReference type="GO" id="GO:0009003">
    <property type="term" value="F:signal peptidase activity"/>
    <property type="evidence" value="ECO:0007669"/>
    <property type="project" value="UniProtKB-EC"/>
</dbReference>
<feature type="active site" evidence="5">
    <location>
        <position position="82"/>
    </location>
</feature>
<dbReference type="CDD" id="cd06530">
    <property type="entry name" value="S26_SPase_I"/>
    <property type="match status" value="1"/>
</dbReference>
<dbReference type="PANTHER" id="PTHR43390:SF1">
    <property type="entry name" value="CHLOROPLAST PROCESSING PEPTIDASE"/>
    <property type="match status" value="1"/>
</dbReference>
<dbReference type="NCBIfam" id="TIGR02227">
    <property type="entry name" value="sigpep_I_bact"/>
    <property type="match status" value="1"/>
</dbReference>
<dbReference type="InterPro" id="IPR036286">
    <property type="entry name" value="LexA/Signal_pep-like_sf"/>
</dbReference>
<evidence type="ECO:0000256" key="3">
    <source>
        <dbReference type="ARBA" id="ARBA00013208"/>
    </source>
</evidence>
<feature type="domain" description="Peptidase S26" evidence="7">
    <location>
        <begin position="9"/>
        <end position="171"/>
    </location>
</feature>
<dbReference type="InterPro" id="IPR019758">
    <property type="entry name" value="Pept_S26A_signal_pept_1_CS"/>
</dbReference>
<evidence type="ECO:0000313" key="9">
    <source>
        <dbReference type="Proteomes" id="UP000177878"/>
    </source>
</evidence>
<dbReference type="GO" id="GO:0004252">
    <property type="term" value="F:serine-type endopeptidase activity"/>
    <property type="evidence" value="ECO:0007669"/>
    <property type="project" value="InterPro"/>
</dbReference>
<evidence type="ECO:0000256" key="1">
    <source>
        <dbReference type="ARBA" id="ARBA00000677"/>
    </source>
</evidence>
<dbReference type="PANTHER" id="PTHR43390">
    <property type="entry name" value="SIGNAL PEPTIDASE I"/>
    <property type="match status" value="1"/>
</dbReference>
<dbReference type="EC" id="3.4.21.89" evidence="3 6"/>
<comment type="caution">
    <text evidence="8">The sequence shown here is derived from an EMBL/GenBank/DDBJ whole genome shotgun (WGS) entry which is preliminary data.</text>
</comment>
<dbReference type="SUPFAM" id="SSF51306">
    <property type="entry name" value="LexA/Signal peptidase"/>
    <property type="match status" value="1"/>
</dbReference>
<accession>A0A1F5RX40</accession>
<comment type="similarity">
    <text evidence="2 6">Belongs to the peptidase S26 family.</text>
</comment>
<keyword evidence="6" id="KW-0645">Protease</keyword>
<name>A0A1F5RX40_9BACT</name>
<comment type="subcellular location">
    <subcellularLocation>
        <location evidence="6">Membrane</location>
        <topology evidence="6">Single-pass type II membrane protein</topology>
    </subcellularLocation>
</comment>
<dbReference type="PROSITE" id="PS00760">
    <property type="entry name" value="SPASE_I_2"/>
    <property type="match status" value="1"/>
</dbReference>
<evidence type="ECO:0000256" key="2">
    <source>
        <dbReference type="ARBA" id="ARBA00009370"/>
    </source>
</evidence>
<dbReference type="PROSITE" id="PS00761">
    <property type="entry name" value="SPASE_I_3"/>
    <property type="match status" value="1"/>
</dbReference>
<organism evidence="8 9">
    <name type="scientific">Candidatus Falkowbacteria bacterium RIFCSPLOWO2_02_FULL_45_15</name>
    <dbReference type="NCBI Taxonomy" id="1797988"/>
    <lineage>
        <taxon>Bacteria</taxon>
        <taxon>Candidatus Falkowiibacteriota</taxon>
    </lineage>
</organism>
<proteinExistence type="inferred from homology"/>
<evidence type="ECO:0000256" key="4">
    <source>
        <dbReference type="ARBA" id="ARBA00022801"/>
    </source>
</evidence>
<feature type="transmembrane region" description="Helical" evidence="6">
    <location>
        <begin position="6"/>
        <end position="29"/>
    </location>
</feature>
<dbReference type="Proteomes" id="UP000177878">
    <property type="component" value="Unassembled WGS sequence"/>
</dbReference>
<evidence type="ECO:0000256" key="5">
    <source>
        <dbReference type="PIRSR" id="PIRSR600223-1"/>
    </source>
</evidence>
<feature type="active site" evidence="5">
    <location>
        <position position="39"/>
    </location>
</feature>
<gene>
    <name evidence="8" type="ORF">A3I35_01720</name>
</gene>
<dbReference type="GO" id="GO:0006465">
    <property type="term" value="P:signal peptide processing"/>
    <property type="evidence" value="ECO:0007669"/>
    <property type="project" value="InterPro"/>
</dbReference>
<protein>
    <recommendedName>
        <fullName evidence="3 6">Signal peptidase I</fullName>
        <ecNumber evidence="3 6">3.4.21.89</ecNumber>
    </recommendedName>
</protein>
<dbReference type="InterPro" id="IPR000223">
    <property type="entry name" value="Pept_S26A_signal_pept_1"/>
</dbReference>
<evidence type="ECO:0000313" key="8">
    <source>
        <dbReference type="EMBL" id="OGF18975.1"/>
    </source>
</evidence>
<reference evidence="8 9" key="1">
    <citation type="journal article" date="2016" name="Nat. Commun.">
        <title>Thousands of microbial genomes shed light on interconnected biogeochemical processes in an aquifer system.</title>
        <authorList>
            <person name="Anantharaman K."/>
            <person name="Brown C.T."/>
            <person name="Hug L.A."/>
            <person name="Sharon I."/>
            <person name="Castelle C.J."/>
            <person name="Probst A.J."/>
            <person name="Thomas B.C."/>
            <person name="Singh A."/>
            <person name="Wilkins M.J."/>
            <person name="Karaoz U."/>
            <person name="Brodie E.L."/>
            <person name="Williams K.H."/>
            <person name="Hubbard S.S."/>
            <person name="Banfield J.F."/>
        </authorList>
    </citation>
    <scope>NUCLEOTIDE SEQUENCE [LARGE SCALE GENOMIC DNA]</scope>
</reference>
<dbReference type="PRINTS" id="PR00727">
    <property type="entry name" value="LEADERPTASE"/>
</dbReference>
<dbReference type="InterPro" id="IPR019757">
    <property type="entry name" value="Pept_S26A_signal_pept_1_Lys-AS"/>
</dbReference>
<dbReference type="Gene3D" id="2.10.109.10">
    <property type="entry name" value="Umud Fragment, subunit A"/>
    <property type="match status" value="1"/>
</dbReference>
<comment type="catalytic activity">
    <reaction evidence="1 6">
        <text>Cleavage of hydrophobic, N-terminal signal or leader sequences from secreted and periplasmic proteins.</text>
        <dbReference type="EC" id="3.4.21.89"/>
    </reaction>
</comment>
<evidence type="ECO:0000259" key="7">
    <source>
        <dbReference type="Pfam" id="PF10502"/>
    </source>
</evidence>
<dbReference type="AlphaFoldDB" id="A0A1F5RX40"/>
<evidence type="ECO:0000256" key="6">
    <source>
        <dbReference type="RuleBase" id="RU362042"/>
    </source>
</evidence>
<dbReference type="EMBL" id="MFFV01000041">
    <property type="protein sequence ID" value="OGF18975.1"/>
    <property type="molecule type" value="Genomic_DNA"/>
</dbReference>
<keyword evidence="6" id="KW-1133">Transmembrane helix</keyword>
<keyword evidence="6" id="KW-0812">Transmembrane</keyword>
<dbReference type="STRING" id="1797988.A3I35_01720"/>
<keyword evidence="6" id="KW-0472">Membrane</keyword>
<dbReference type="Pfam" id="PF10502">
    <property type="entry name" value="Peptidase_S26"/>
    <property type="match status" value="1"/>
</dbReference>
<keyword evidence="4 6" id="KW-0378">Hydrolase</keyword>
<dbReference type="GO" id="GO:0016020">
    <property type="term" value="C:membrane"/>
    <property type="evidence" value="ECO:0007669"/>
    <property type="project" value="UniProtKB-SubCell"/>
</dbReference>